<accession>A0ABP7H706</accession>
<dbReference type="EMBL" id="BAAAZR010000001">
    <property type="protein sequence ID" value="GAA3786652.1"/>
    <property type="molecule type" value="Genomic_DNA"/>
</dbReference>
<protein>
    <recommendedName>
        <fullName evidence="4">RHS repeat-associated core domain-containing protein</fullName>
    </recommendedName>
</protein>
<keyword evidence="1" id="KW-1133">Transmembrane helix</keyword>
<name>A0ABP7H706_9ACTN</name>
<feature type="transmembrane region" description="Helical" evidence="1">
    <location>
        <begin position="208"/>
        <end position="227"/>
    </location>
</feature>
<keyword evidence="1" id="KW-0472">Membrane</keyword>
<dbReference type="NCBIfam" id="TIGR03696">
    <property type="entry name" value="Rhs_assc_core"/>
    <property type="match status" value="1"/>
</dbReference>
<comment type="caution">
    <text evidence="2">The sequence shown here is derived from an EMBL/GenBank/DDBJ whole genome shotgun (WGS) entry which is preliminary data.</text>
</comment>
<organism evidence="2 3">
    <name type="scientific">Sphaerisporangium flaviroseum</name>
    <dbReference type="NCBI Taxonomy" id="509199"/>
    <lineage>
        <taxon>Bacteria</taxon>
        <taxon>Bacillati</taxon>
        <taxon>Actinomycetota</taxon>
        <taxon>Actinomycetes</taxon>
        <taxon>Streptosporangiales</taxon>
        <taxon>Streptosporangiaceae</taxon>
        <taxon>Sphaerisporangium</taxon>
    </lineage>
</organism>
<evidence type="ECO:0000256" key="1">
    <source>
        <dbReference type="SAM" id="Phobius"/>
    </source>
</evidence>
<feature type="transmembrane region" description="Helical" evidence="1">
    <location>
        <begin position="151"/>
        <end position="169"/>
    </location>
</feature>
<keyword evidence="3" id="KW-1185">Reference proteome</keyword>
<keyword evidence="1" id="KW-0812">Transmembrane</keyword>
<dbReference type="Gene3D" id="2.180.10.10">
    <property type="entry name" value="RHS repeat-associated core"/>
    <property type="match status" value="1"/>
</dbReference>
<evidence type="ECO:0000313" key="3">
    <source>
        <dbReference type="Proteomes" id="UP001500888"/>
    </source>
</evidence>
<proteinExistence type="predicted"/>
<dbReference type="Proteomes" id="UP001500888">
    <property type="component" value="Unassembled WGS sequence"/>
</dbReference>
<evidence type="ECO:0000313" key="2">
    <source>
        <dbReference type="EMBL" id="GAA3786652.1"/>
    </source>
</evidence>
<gene>
    <name evidence="2" type="ORF">GCM10022226_00950</name>
</gene>
<reference evidence="3" key="1">
    <citation type="journal article" date="2019" name="Int. J. Syst. Evol. Microbiol.">
        <title>The Global Catalogue of Microorganisms (GCM) 10K type strain sequencing project: providing services to taxonomists for standard genome sequencing and annotation.</title>
        <authorList>
            <consortium name="The Broad Institute Genomics Platform"/>
            <consortium name="The Broad Institute Genome Sequencing Center for Infectious Disease"/>
            <person name="Wu L."/>
            <person name="Ma J."/>
        </authorList>
    </citation>
    <scope>NUCLEOTIDE SEQUENCE [LARGE SCALE GENOMIC DNA]</scope>
    <source>
        <strain evidence="3">JCM 16908</strain>
    </source>
</reference>
<evidence type="ECO:0008006" key="4">
    <source>
        <dbReference type="Google" id="ProtNLM"/>
    </source>
</evidence>
<sequence>MVNHYASTADSPAWIAEINGTWTRNITGFTGLAATQSSDGTVTFQLANLHGDVVATASNSATATGITSYFEQTEYGVPRADNITKPSRYGWLGNAQRSTDSLADITLMGVRLYNSITGRFLQVDPIPGASANAYDYCNADPINCYDLDGRAPWWVALAAATAAGVASWVACSAVPFLRALGPTCDVIAGGVGGAVYEWVANGWNWKKVIAFAVGAVGGFVPGMRTLLPKALKSIVSFLSRNRARFAKVISFLTYLAAQWALTESYIRAQQRKRR</sequence>
<dbReference type="InterPro" id="IPR022385">
    <property type="entry name" value="Rhs_assc_core"/>
</dbReference>